<reference evidence="1" key="2">
    <citation type="submission" date="2021-04" db="EMBL/GenBank/DDBJ databases">
        <authorList>
            <person name="Gilroy R."/>
        </authorList>
    </citation>
    <scope>NUCLEOTIDE SEQUENCE</scope>
    <source>
        <strain evidence="1">CHK198-12963</strain>
    </source>
</reference>
<dbReference type="GO" id="GO:0016757">
    <property type="term" value="F:glycosyltransferase activity"/>
    <property type="evidence" value="ECO:0007669"/>
    <property type="project" value="UniProtKB-KW"/>
</dbReference>
<name>A0A9D2TEC1_9FIRM</name>
<evidence type="ECO:0000313" key="1">
    <source>
        <dbReference type="EMBL" id="HJC66804.1"/>
    </source>
</evidence>
<dbReference type="Pfam" id="PF13692">
    <property type="entry name" value="Glyco_trans_1_4"/>
    <property type="match status" value="1"/>
</dbReference>
<reference evidence="1" key="1">
    <citation type="journal article" date="2021" name="PeerJ">
        <title>Extensive microbial diversity within the chicken gut microbiome revealed by metagenomics and culture.</title>
        <authorList>
            <person name="Gilroy R."/>
            <person name="Ravi A."/>
            <person name="Getino M."/>
            <person name="Pursley I."/>
            <person name="Horton D.L."/>
            <person name="Alikhan N.F."/>
            <person name="Baker D."/>
            <person name="Gharbi K."/>
            <person name="Hall N."/>
            <person name="Watson M."/>
            <person name="Adriaenssens E.M."/>
            <person name="Foster-Nyarko E."/>
            <person name="Jarju S."/>
            <person name="Secka A."/>
            <person name="Antonio M."/>
            <person name="Oren A."/>
            <person name="Chaudhuri R.R."/>
            <person name="La Ragione R."/>
            <person name="Hildebrand F."/>
            <person name="Pallen M.J."/>
        </authorList>
    </citation>
    <scope>NUCLEOTIDE SEQUENCE</scope>
    <source>
        <strain evidence="1">CHK198-12963</strain>
    </source>
</reference>
<dbReference type="Gene3D" id="3.40.50.2000">
    <property type="entry name" value="Glycogen Phosphorylase B"/>
    <property type="match status" value="1"/>
</dbReference>
<keyword evidence="1" id="KW-0328">Glycosyltransferase</keyword>
<dbReference type="AlphaFoldDB" id="A0A9D2TEC1"/>
<dbReference type="EMBL" id="DWWB01000049">
    <property type="protein sequence ID" value="HJC66804.1"/>
    <property type="molecule type" value="Genomic_DNA"/>
</dbReference>
<keyword evidence="1" id="KW-0808">Transferase</keyword>
<proteinExistence type="predicted"/>
<sequence>MEILGRGGYFKNRYRYEVSGSIVVLGVSATWGERKGIAVFNKLANDLPDEFEIFMVGVTSDLKSKIDDRIHVIERTNSTDELRRLYSIADVFLNPTIQDNYPTVNLEAAACNTASYYISNRWQSRKFIYAIMCNKAKRLRGTEKYAAQSKVRRCFKITESLSN</sequence>
<protein>
    <submittedName>
        <fullName evidence="1">Glycosyltransferase</fullName>
        <ecNumber evidence="1">2.4.-.-</ecNumber>
    </submittedName>
</protein>
<organism evidence="1 2">
    <name type="scientific">Candidatus Enterocloster excrementigallinarum</name>
    <dbReference type="NCBI Taxonomy" id="2838558"/>
    <lineage>
        <taxon>Bacteria</taxon>
        <taxon>Bacillati</taxon>
        <taxon>Bacillota</taxon>
        <taxon>Clostridia</taxon>
        <taxon>Lachnospirales</taxon>
        <taxon>Lachnospiraceae</taxon>
        <taxon>Enterocloster</taxon>
    </lineage>
</organism>
<accession>A0A9D2TEC1</accession>
<evidence type="ECO:0000313" key="2">
    <source>
        <dbReference type="Proteomes" id="UP000823863"/>
    </source>
</evidence>
<dbReference type="SUPFAM" id="SSF53756">
    <property type="entry name" value="UDP-Glycosyltransferase/glycogen phosphorylase"/>
    <property type="match status" value="1"/>
</dbReference>
<gene>
    <name evidence="1" type="ORF">H9931_08815</name>
</gene>
<comment type="caution">
    <text evidence="1">The sequence shown here is derived from an EMBL/GenBank/DDBJ whole genome shotgun (WGS) entry which is preliminary data.</text>
</comment>
<dbReference type="Proteomes" id="UP000823863">
    <property type="component" value="Unassembled WGS sequence"/>
</dbReference>
<dbReference type="EC" id="2.4.-.-" evidence="1"/>